<name>R0I6G6_9BRAS</name>
<keyword evidence="1" id="KW-0863">Zinc-finger</keyword>
<dbReference type="AlphaFoldDB" id="R0I6G6"/>
<dbReference type="SMART" id="SM00184">
    <property type="entry name" value="RING"/>
    <property type="match status" value="1"/>
</dbReference>
<dbReference type="InterPro" id="IPR001841">
    <property type="entry name" value="Znf_RING"/>
</dbReference>
<organism evidence="3 4">
    <name type="scientific">Capsella rubella</name>
    <dbReference type="NCBI Taxonomy" id="81985"/>
    <lineage>
        <taxon>Eukaryota</taxon>
        <taxon>Viridiplantae</taxon>
        <taxon>Streptophyta</taxon>
        <taxon>Embryophyta</taxon>
        <taxon>Tracheophyta</taxon>
        <taxon>Spermatophyta</taxon>
        <taxon>Magnoliopsida</taxon>
        <taxon>eudicotyledons</taxon>
        <taxon>Gunneridae</taxon>
        <taxon>Pentapetalae</taxon>
        <taxon>rosids</taxon>
        <taxon>malvids</taxon>
        <taxon>Brassicales</taxon>
        <taxon>Brassicaceae</taxon>
        <taxon>Camelineae</taxon>
        <taxon>Capsella</taxon>
    </lineage>
</organism>
<dbReference type="Proteomes" id="UP000029121">
    <property type="component" value="Unassembled WGS sequence"/>
</dbReference>
<dbReference type="Gene3D" id="3.30.40.10">
    <property type="entry name" value="Zinc/RING finger domain, C3HC4 (zinc finger)"/>
    <property type="match status" value="1"/>
</dbReference>
<dbReference type="EMBL" id="KB870807">
    <property type="protein sequence ID" value="EOA31993.1"/>
    <property type="molecule type" value="Genomic_DNA"/>
</dbReference>
<gene>
    <name evidence="3" type="ORF">CARUB_v10015233mg</name>
</gene>
<dbReference type="eggNOG" id="KOG0800">
    <property type="taxonomic scope" value="Eukaryota"/>
</dbReference>
<dbReference type="PROSITE" id="PS50089">
    <property type="entry name" value="ZF_RING_2"/>
    <property type="match status" value="1"/>
</dbReference>
<keyword evidence="4" id="KW-1185">Reference proteome</keyword>
<dbReference type="SUPFAM" id="SSF57850">
    <property type="entry name" value="RING/U-box"/>
    <property type="match status" value="1"/>
</dbReference>
<keyword evidence="1" id="KW-0862">Zinc</keyword>
<evidence type="ECO:0000313" key="3">
    <source>
        <dbReference type="EMBL" id="EOA31993.1"/>
    </source>
</evidence>
<evidence type="ECO:0000313" key="4">
    <source>
        <dbReference type="Proteomes" id="UP000029121"/>
    </source>
</evidence>
<sequence>MNTVTKKTRLGSLRLYKFDVPSESNVVVILISHEAYLSGFRMQLTRCRGRGRNSKAGMSKSFVELITWFFLFDRKDCYINNQIFAYIASNLCFKDFEIVPPAYARTRFVPIAPPTTEIIDCYQSSELCILCEKGYPKEDEIVHKTKCNHIFHGTCISLYLLRTPQCPVCSAHLPPVDIRTLLFD</sequence>
<reference evidence="4" key="1">
    <citation type="journal article" date="2013" name="Nat. Genet.">
        <title>The Capsella rubella genome and the genomic consequences of rapid mating system evolution.</title>
        <authorList>
            <person name="Slotte T."/>
            <person name="Hazzouri K.M."/>
            <person name="Agren J.A."/>
            <person name="Koenig D."/>
            <person name="Maumus F."/>
            <person name="Guo Y.L."/>
            <person name="Steige K."/>
            <person name="Platts A.E."/>
            <person name="Escobar J.S."/>
            <person name="Newman L.K."/>
            <person name="Wang W."/>
            <person name="Mandakova T."/>
            <person name="Vello E."/>
            <person name="Smith L.M."/>
            <person name="Henz S.R."/>
            <person name="Steffen J."/>
            <person name="Takuno S."/>
            <person name="Brandvain Y."/>
            <person name="Coop G."/>
            <person name="Andolfatto P."/>
            <person name="Hu T.T."/>
            <person name="Blanchette M."/>
            <person name="Clark R.M."/>
            <person name="Quesneville H."/>
            <person name="Nordborg M."/>
            <person name="Gaut B.S."/>
            <person name="Lysak M.A."/>
            <person name="Jenkins J."/>
            <person name="Grimwood J."/>
            <person name="Chapman J."/>
            <person name="Prochnik S."/>
            <person name="Shu S."/>
            <person name="Rokhsar D."/>
            <person name="Schmutz J."/>
            <person name="Weigel D."/>
            <person name="Wright S.I."/>
        </authorList>
    </citation>
    <scope>NUCLEOTIDE SEQUENCE [LARGE SCALE GENOMIC DNA]</scope>
    <source>
        <strain evidence="4">cv. Monte Gargano</strain>
    </source>
</reference>
<evidence type="ECO:0000259" key="2">
    <source>
        <dbReference type="PROSITE" id="PS50089"/>
    </source>
</evidence>
<dbReference type="KEGG" id="crb:17892267"/>
<evidence type="ECO:0000256" key="1">
    <source>
        <dbReference type="PROSITE-ProRule" id="PRU00175"/>
    </source>
</evidence>
<keyword evidence="1" id="KW-0479">Metal-binding</keyword>
<proteinExistence type="predicted"/>
<protein>
    <recommendedName>
        <fullName evidence="2">RING-type domain-containing protein</fullName>
    </recommendedName>
</protein>
<dbReference type="InterPro" id="IPR013083">
    <property type="entry name" value="Znf_RING/FYVE/PHD"/>
</dbReference>
<accession>R0I6G6</accession>
<dbReference type="OrthoDB" id="8062037at2759"/>
<feature type="domain" description="RING-type" evidence="2">
    <location>
        <begin position="128"/>
        <end position="170"/>
    </location>
</feature>
<dbReference type="Pfam" id="PF13639">
    <property type="entry name" value="zf-RING_2"/>
    <property type="match status" value="1"/>
</dbReference>
<dbReference type="GO" id="GO:0008270">
    <property type="term" value="F:zinc ion binding"/>
    <property type="evidence" value="ECO:0007669"/>
    <property type="project" value="UniProtKB-KW"/>
</dbReference>